<keyword evidence="3 9" id="KW-0808">Transferase</keyword>
<evidence type="ECO:0000256" key="2">
    <source>
        <dbReference type="ARBA" id="ARBA00005384"/>
    </source>
</evidence>
<dbReference type="SMART" id="SM00345">
    <property type="entry name" value="HTH_GNTR"/>
    <property type="match status" value="1"/>
</dbReference>
<dbReference type="Gene3D" id="3.40.640.10">
    <property type="entry name" value="Type I PLP-dependent aspartate aminotransferase-like (Major domain)"/>
    <property type="match status" value="1"/>
</dbReference>
<keyword evidence="5" id="KW-0805">Transcription regulation</keyword>
<organism evidence="9 10">
    <name type="scientific">Alicyclobacillus fodiniaquatilis</name>
    <dbReference type="NCBI Taxonomy" id="1661150"/>
    <lineage>
        <taxon>Bacteria</taxon>
        <taxon>Bacillati</taxon>
        <taxon>Bacillota</taxon>
        <taxon>Bacilli</taxon>
        <taxon>Bacillales</taxon>
        <taxon>Alicyclobacillaceae</taxon>
        <taxon>Alicyclobacillus</taxon>
    </lineage>
</organism>
<evidence type="ECO:0000256" key="4">
    <source>
        <dbReference type="ARBA" id="ARBA00022898"/>
    </source>
</evidence>
<comment type="similarity">
    <text evidence="2">In the C-terminal section; belongs to the class-I pyridoxal-phosphate-dependent aminotransferase family.</text>
</comment>
<dbReference type="SUPFAM" id="SSF53383">
    <property type="entry name" value="PLP-dependent transferases"/>
    <property type="match status" value="1"/>
</dbReference>
<evidence type="ECO:0000256" key="5">
    <source>
        <dbReference type="ARBA" id="ARBA00023015"/>
    </source>
</evidence>
<keyword evidence="10" id="KW-1185">Reference proteome</keyword>
<evidence type="ECO:0000256" key="3">
    <source>
        <dbReference type="ARBA" id="ARBA00022576"/>
    </source>
</evidence>
<reference evidence="10" key="1">
    <citation type="journal article" date="2019" name="Int. J. Syst. Evol. Microbiol.">
        <title>The Global Catalogue of Microorganisms (GCM) 10K type strain sequencing project: providing services to taxonomists for standard genome sequencing and annotation.</title>
        <authorList>
            <consortium name="The Broad Institute Genomics Platform"/>
            <consortium name="The Broad Institute Genome Sequencing Center for Infectious Disease"/>
            <person name="Wu L."/>
            <person name="Ma J."/>
        </authorList>
    </citation>
    <scope>NUCLEOTIDE SEQUENCE [LARGE SCALE GENOMIC DNA]</scope>
    <source>
        <strain evidence="10">CGMCC 1.12286</strain>
    </source>
</reference>
<keyword evidence="4" id="KW-0663">Pyridoxal phosphate</keyword>
<evidence type="ECO:0000259" key="8">
    <source>
        <dbReference type="PROSITE" id="PS50949"/>
    </source>
</evidence>
<keyword evidence="7" id="KW-0804">Transcription</keyword>
<evidence type="ECO:0000256" key="7">
    <source>
        <dbReference type="ARBA" id="ARBA00023163"/>
    </source>
</evidence>
<dbReference type="InterPro" id="IPR036388">
    <property type="entry name" value="WH-like_DNA-bd_sf"/>
</dbReference>
<dbReference type="SUPFAM" id="SSF46785">
    <property type="entry name" value="Winged helix' DNA-binding domain"/>
    <property type="match status" value="1"/>
</dbReference>
<dbReference type="Pfam" id="PF00155">
    <property type="entry name" value="Aminotran_1_2"/>
    <property type="match status" value="1"/>
</dbReference>
<accession>A0ABW4JIU5</accession>
<dbReference type="InterPro" id="IPR004839">
    <property type="entry name" value="Aminotransferase_I/II_large"/>
</dbReference>
<dbReference type="CDD" id="cd07377">
    <property type="entry name" value="WHTH_GntR"/>
    <property type="match status" value="1"/>
</dbReference>
<dbReference type="InterPro" id="IPR051446">
    <property type="entry name" value="HTH_trans_reg/aminotransferase"/>
</dbReference>
<dbReference type="EMBL" id="JBHUCX010000035">
    <property type="protein sequence ID" value="MFD1675934.1"/>
    <property type="molecule type" value="Genomic_DNA"/>
</dbReference>
<gene>
    <name evidence="9" type="ORF">ACFSB2_14615</name>
</gene>
<dbReference type="Pfam" id="PF00392">
    <property type="entry name" value="GntR"/>
    <property type="match status" value="1"/>
</dbReference>
<keyword evidence="3 9" id="KW-0032">Aminotransferase</keyword>
<evidence type="ECO:0000256" key="6">
    <source>
        <dbReference type="ARBA" id="ARBA00023125"/>
    </source>
</evidence>
<feature type="domain" description="HTH gntR-type" evidence="8">
    <location>
        <begin position="14"/>
        <end position="82"/>
    </location>
</feature>
<dbReference type="PANTHER" id="PTHR46577:SF2">
    <property type="entry name" value="TRANSCRIPTIONAL REGULATORY PROTEIN"/>
    <property type="match status" value="1"/>
</dbReference>
<sequence>MQHMQIPLNRNSSEPMYLQMVQFIKQQIAVGNLSSGSVLPSIRTMAERHGVSKTIVSMAYAELQAGGLVEGRVGQGTVVTASSKSSAQPVYLSPELSSTPGLMYDFLNRPAQECTINFAINSPSPDHLPLQAFNRYLRAVLNDGIGAALQYEPSEGYGPLRKAIARHLMDRGIVAAPEEIMITSGAQQAISLVIGELAAPGECVVVESPCYMGTLGICAGHSVRVVPVSVANGGIDMDVVEDVFKRMRPRLLYTMPSFQNPTGVTLDLARRKRLIEIASKYDVTIVEDGVCSELQLFGQSPPALHALGGPVIHCGSFSKSLLPGLRIGYIVAPPDVIRRLTLRKQMYDISNPGLFQRALTIFLDNDQFNPHLRKVLAVYRQHRDATLEALRNYMPEDVTWSEPEGGLGIWVRCPLQIDTTALYLDANQAKVTFAPGRVFFAANAPTNYLRISYGVETPKRIDEGIGLLAELIRKHMNQAVGHHAIL</sequence>
<comment type="caution">
    <text evidence="9">The sequence shown here is derived from an EMBL/GenBank/DDBJ whole genome shotgun (WGS) entry which is preliminary data.</text>
</comment>
<dbReference type="InterPro" id="IPR015421">
    <property type="entry name" value="PyrdxlP-dep_Trfase_major"/>
</dbReference>
<protein>
    <submittedName>
        <fullName evidence="9">PLP-dependent aminotransferase family protein</fullName>
    </submittedName>
</protein>
<dbReference type="GO" id="GO:0008483">
    <property type="term" value="F:transaminase activity"/>
    <property type="evidence" value="ECO:0007669"/>
    <property type="project" value="UniProtKB-KW"/>
</dbReference>
<comment type="cofactor">
    <cofactor evidence="1">
        <name>pyridoxal 5'-phosphate</name>
        <dbReference type="ChEBI" id="CHEBI:597326"/>
    </cofactor>
</comment>
<dbReference type="InterPro" id="IPR036390">
    <property type="entry name" value="WH_DNA-bd_sf"/>
</dbReference>
<dbReference type="InterPro" id="IPR000524">
    <property type="entry name" value="Tscrpt_reg_HTH_GntR"/>
</dbReference>
<dbReference type="Gene3D" id="3.90.1150.10">
    <property type="entry name" value="Aspartate Aminotransferase, domain 1"/>
    <property type="match status" value="1"/>
</dbReference>
<dbReference type="CDD" id="cd00609">
    <property type="entry name" value="AAT_like"/>
    <property type="match status" value="1"/>
</dbReference>
<name>A0ABW4JIU5_9BACL</name>
<proteinExistence type="inferred from homology"/>
<evidence type="ECO:0000313" key="10">
    <source>
        <dbReference type="Proteomes" id="UP001597079"/>
    </source>
</evidence>
<dbReference type="Proteomes" id="UP001597079">
    <property type="component" value="Unassembled WGS sequence"/>
</dbReference>
<dbReference type="InterPro" id="IPR015422">
    <property type="entry name" value="PyrdxlP-dep_Trfase_small"/>
</dbReference>
<dbReference type="PANTHER" id="PTHR46577">
    <property type="entry name" value="HTH-TYPE TRANSCRIPTIONAL REGULATORY PROTEIN GABR"/>
    <property type="match status" value="1"/>
</dbReference>
<dbReference type="PROSITE" id="PS50949">
    <property type="entry name" value="HTH_GNTR"/>
    <property type="match status" value="1"/>
</dbReference>
<keyword evidence="6" id="KW-0238">DNA-binding</keyword>
<dbReference type="RefSeq" id="WP_377943814.1">
    <property type="nucleotide sequence ID" value="NZ_JBHUCX010000035.1"/>
</dbReference>
<evidence type="ECO:0000256" key="1">
    <source>
        <dbReference type="ARBA" id="ARBA00001933"/>
    </source>
</evidence>
<dbReference type="InterPro" id="IPR015424">
    <property type="entry name" value="PyrdxlP-dep_Trfase"/>
</dbReference>
<evidence type="ECO:0000313" key="9">
    <source>
        <dbReference type="EMBL" id="MFD1675934.1"/>
    </source>
</evidence>
<dbReference type="Gene3D" id="1.10.10.10">
    <property type="entry name" value="Winged helix-like DNA-binding domain superfamily/Winged helix DNA-binding domain"/>
    <property type="match status" value="1"/>
</dbReference>